<dbReference type="HOGENOM" id="CLU_2101629_0_0_1"/>
<proteinExistence type="predicted"/>
<dbReference type="VEuPathDB" id="FungiDB:HpaG803807"/>
<reference evidence="2" key="1">
    <citation type="journal article" date="2010" name="Science">
        <title>Signatures of adaptation to obligate biotrophy in the Hyaloperonospora arabidopsidis genome.</title>
        <authorList>
            <person name="Baxter L."/>
            <person name="Tripathy S."/>
            <person name="Ishaque N."/>
            <person name="Boot N."/>
            <person name="Cabral A."/>
            <person name="Kemen E."/>
            <person name="Thines M."/>
            <person name="Ah-Fong A."/>
            <person name="Anderson R."/>
            <person name="Badejoko W."/>
            <person name="Bittner-Eddy P."/>
            <person name="Boore J.L."/>
            <person name="Chibucos M.C."/>
            <person name="Coates M."/>
            <person name="Dehal P."/>
            <person name="Delehaunty K."/>
            <person name="Dong S."/>
            <person name="Downton P."/>
            <person name="Dumas B."/>
            <person name="Fabro G."/>
            <person name="Fronick C."/>
            <person name="Fuerstenberg S.I."/>
            <person name="Fulton L."/>
            <person name="Gaulin E."/>
            <person name="Govers F."/>
            <person name="Hughes L."/>
            <person name="Humphray S."/>
            <person name="Jiang R.H."/>
            <person name="Judelson H."/>
            <person name="Kamoun S."/>
            <person name="Kyung K."/>
            <person name="Meijer H."/>
            <person name="Minx P."/>
            <person name="Morris P."/>
            <person name="Nelson J."/>
            <person name="Phuntumart V."/>
            <person name="Qutob D."/>
            <person name="Rehmany A."/>
            <person name="Rougon-Cardoso A."/>
            <person name="Ryden P."/>
            <person name="Torto-Alalibo T."/>
            <person name="Studholme D."/>
            <person name="Wang Y."/>
            <person name="Win J."/>
            <person name="Wood J."/>
            <person name="Clifton S.W."/>
            <person name="Rogers J."/>
            <person name="Van den Ackerveken G."/>
            <person name="Jones J.D."/>
            <person name="McDowell J.M."/>
            <person name="Beynon J."/>
            <person name="Tyler B.M."/>
        </authorList>
    </citation>
    <scope>NUCLEOTIDE SEQUENCE [LARGE SCALE GENOMIC DNA]</scope>
    <source>
        <strain evidence="2">Emoy2</strain>
    </source>
</reference>
<evidence type="ECO:0000313" key="1">
    <source>
        <dbReference type="EnsemblProtists" id="HpaP803807"/>
    </source>
</evidence>
<organism evidence="1 2">
    <name type="scientific">Hyaloperonospora arabidopsidis (strain Emoy2)</name>
    <name type="common">Downy mildew agent</name>
    <name type="synonym">Peronospora arabidopsidis</name>
    <dbReference type="NCBI Taxonomy" id="559515"/>
    <lineage>
        <taxon>Eukaryota</taxon>
        <taxon>Sar</taxon>
        <taxon>Stramenopiles</taxon>
        <taxon>Oomycota</taxon>
        <taxon>Peronosporomycetes</taxon>
        <taxon>Peronosporales</taxon>
        <taxon>Peronosporaceae</taxon>
        <taxon>Hyaloperonospora</taxon>
    </lineage>
</organism>
<accession>M4BBZ2</accession>
<keyword evidence="2" id="KW-1185">Reference proteome</keyword>
<sequence length="116" mass="12970">MPFPTFIPLVELRSPVTPCEGLNVSTEQPSQSEPELSLHSTTRIVKRCSSAMDRRRVGLSWPRRLAGQDTGIAICLPVVLVCLCSPMIYFKTELHVARQVKRQSRTFVPHVATPTL</sequence>
<dbReference type="InParanoid" id="M4BBZ2"/>
<dbReference type="AlphaFoldDB" id="M4BBZ2"/>
<dbReference type="EMBL" id="JH598116">
    <property type="status" value="NOT_ANNOTATED_CDS"/>
    <property type="molecule type" value="Genomic_DNA"/>
</dbReference>
<dbReference type="EnsemblProtists" id="HpaT803807">
    <property type="protein sequence ID" value="HpaP803807"/>
    <property type="gene ID" value="HpaG803807"/>
</dbReference>
<reference evidence="1" key="2">
    <citation type="submission" date="2015-06" db="UniProtKB">
        <authorList>
            <consortium name="EnsemblProtists"/>
        </authorList>
    </citation>
    <scope>IDENTIFICATION</scope>
    <source>
        <strain evidence="1">Emoy2</strain>
    </source>
</reference>
<protein>
    <submittedName>
        <fullName evidence="1">Uncharacterized protein</fullName>
    </submittedName>
</protein>
<dbReference type="Proteomes" id="UP000011713">
    <property type="component" value="Unassembled WGS sequence"/>
</dbReference>
<name>M4BBZ2_HYAAE</name>
<evidence type="ECO:0000313" key="2">
    <source>
        <dbReference type="Proteomes" id="UP000011713"/>
    </source>
</evidence>